<dbReference type="Pfam" id="PF00583">
    <property type="entry name" value="Acetyltransf_1"/>
    <property type="match status" value="1"/>
</dbReference>
<sequence>MTAITIKKCCVDDVQTLQNISMETFIDTFKDQNSPENMKAYVEKAFNLKQLETELSNQTSEFYFIYADGDIAGYLKVNAGDAQSEAMGDDSLEVERIYVRKKFHKQGLGTFLMNKAIEIATEQNKEKIWLGVWEKNKNAIDFYSKMGFVHTGAHSFYMGDEEQTDLIMTRTLK</sequence>
<name>A0ABQ4M4M2_9BACL</name>
<accession>A0ABQ4M4M2</accession>
<keyword evidence="2" id="KW-0012">Acyltransferase</keyword>
<evidence type="ECO:0000259" key="3">
    <source>
        <dbReference type="PROSITE" id="PS51186"/>
    </source>
</evidence>
<evidence type="ECO:0000313" key="4">
    <source>
        <dbReference type="EMBL" id="GIO70394.1"/>
    </source>
</evidence>
<gene>
    <name evidence="4" type="primary">paiA</name>
    <name evidence="4" type="ORF">J21TS3_52150</name>
</gene>
<dbReference type="CDD" id="cd04301">
    <property type="entry name" value="NAT_SF"/>
    <property type="match status" value="1"/>
</dbReference>
<dbReference type="Proteomes" id="UP000680638">
    <property type="component" value="Unassembled WGS sequence"/>
</dbReference>
<evidence type="ECO:0000256" key="2">
    <source>
        <dbReference type="ARBA" id="ARBA00023315"/>
    </source>
</evidence>
<dbReference type="PANTHER" id="PTHR42919:SF8">
    <property type="entry name" value="N-ALPHA-ACETYLTRANSFERASE 50"/>
    <property type="match status" value="1"/>
</dbReference>
<evidence type="ECO:0000313" key="5">
    <source>
        <dbReference type="Proteomes" id="UP000680638"/>
    </source>
</evidence>
<keyword evidence="5" id="KW-1185">Reference proteome</keyword>
<protein>
    <submittedName>
        <fullName evidence="4">Spermidine/spermine N(1)-acetyltransferase</fullName>
    </submittedName>
</protein>
<evidence type="ECO:0000256" key="1">
    <source>
        <dbReference type="ARBA" id="ARBA00022679"/>
    </source>
</evidence>
<dbReference type="EMBL" id="BORW01000063">
    <property type="protein sequence ID" value="GIO70394.1"/>
    <property type="molecule type" value="Genomic_DNA"/>
</dbReference>
<reference evidence="4 5" key="1">
    <citation type="submission" date="2021-03" db="EMBL/GenBank/DDBJ databases">
        <title>Antimicrobial resistance genes in bacteria isolated from Japanese honey, and their potential for conferring macrolide and lincosamide resistance in the American foulbrood pathogen Paenibacillus larvae.</title>
        <authorList>
            <person name="Okamoto M."/>
            <person name="Kumagai M."/>
            <person name="Kanamori H."/>
            <person name="Takamatsu D."/>
        </authorList>
    </citation>
    <scope>NUCLEOTIDE SEQUENCE [LARGE SCALE GENOMIC DNA]</scope>
    <source>
        <strain evidence="4 5">J21TS3</strain>
    </source>
</reference>
<dbReference type="SUPFAM" id="SSF55729">
    <property type="entry name" value="Acyl-CoA N-acyltransferases (Nat)"/>
    <property type="match status" value="1"/>
</dbReference>
<dbReference type="PANTHER" id="PTHR42919">
    <property type="entry name" value="N-ALPHA-ACETYLTRANSFERASE"/>
    <property type="match status" value="1"/>
</dbReference>
<dbReference type="InterPro" id="IPR051556">
    <property type="entry name" value="N-term/lysine_N-AcTrnsfr"/>
</dbReference>
<comment type="caution">
    <text evidence="4">The sequence shown here is derived from an EMBL/GenBank/DDBJ whole genome shotgun (WGS) entry which is preliminary data.</text>
</comment>
<dbReference type="Gene3D" id="3.40.630.30">
    <property type="match status" value="1"/>
</dbReference>
<feature type="domain" description="N-acetyltransferase" evidence="3">
    <location>
        <begin position="4"/>
        <end position="173"/>
    </location>
</feature>
<dbReference type="RefSeq" id="WP_212953136.1">
    <property type="nucleotide sequence ID" value="NZ_BORW01000063.1"/>
</dbReference>
<dbReference type="InterPro" id="IPR016181">
    <property type="entry name" value="Acyl_CoA_acyltransferase"/>
</dbReference>
<proteinExistence type="predicted"/>
<dbReference type="InterPro" id="IPR000182">
    <property type="entry name" value="GNAT_dom"/>
</dbReference>
<organism evidence="4 5">
    <name type="scientific">Paenibacillus cookii</name>
    <dbReference type="NCBI Taxonomy" id="157839"/>
    <lineage>
        <taxon>Bacteria</taxon>
        <taxon>Bacillati</taxon>
        <taxon>Bacillota</taxon>
        <taxon>Bacilli</taxon>
        <taxon>Bacillales</taxon>
        <taxon>Paenibacillaceae</taxon>
        <taxon>Paenibacillus</taxon>
    </lineage>
</organism>
<keyword evidence="1" id="KW-0808">Transferase</keyword>
<dbReference type="PROSITE" id="PS51186">
    <property type="entry name" value="GNAT"/>
    <property type="match status" value="1"/>
</dbReference>